<comment type="cofactor">
    <cofactor evidence="1">
        <name>Zn(2+)</name>
        <dbReference type="ChEBI" id="CHEBI:29105"/>
    </cofactor>
</comment>
<keyword evidence="4" id="KW-0645">Protease</keyword>
<evidence type="ECO:0000256" key="4">
    <source>
        <dbReference type="ARBA" id="ARBA00022670"/>
    </source>
</evidence>
<keyword evidence="9" id="KW-1133">Transmembrane helix</keyword>
<evidence type="ECO:0000256" key="1">
    <source>
        <dbReference type="ARBA" id="ARBA00001947"/>
    </source>
</evidence>
<evidence type="ECO:0000256" key="2">
    <source>
        <dbReference type="ARBA" id="ARBA00004196"/>
    </source>
</evidence>
<feature type="transmembrane region" description="Helical" evidence="9">
    <location>
        <begin position="21"/>
        <end position="46"/>
    </location>
</feature>
<evidence type="ECO:0000313" key="13">
    <source>
        <dbReference type="Proteomes" id="UP000502374"/>
    </source>
</evidence>
<dbReference type="GO" id="GO:0004222">
    <property type="term" value="F:metalloendopeptidase activity"/>
    <property type="evidence" value="ECO:0007669"/>
    <property type="project" value="TreeGrafter"/>
</dbReference>
<keyword evidence="7" id="KW-0862">Zinc</keyword>
<dbReference type="Proteomes" id="UP000502374">
    <property type="component" value="Chromosome"/>
</dbReference>
<dbReference type="InterPro" id="IPR011055">
    <property type="entry name" value="Dup_hybrid_motif"/>
</dbReference>
<dbReference type="SUPFAM" id="SSF51261">
    <property type="entry name" value="Duplicated hybrid motif"/>
    <property type="match status" value="1"/>
</dbReference>
<dbReference type="Pfam" id="PF01551">
    <property type="entry name" value="Peptidase_M23"/>
    <property type="match status" value="1"/>
</dbReference>
<dbReference type="CDD" id="cd12797">
    <property type="entry name" value="M23_peptidase"/>
    <property type="match status" value="1"/>
</dbReference>
<keyword evidence="6" id="KW-0378">Hydrolase</keyword>
<evidence type="ECO:0000313" key="12">
    <source>
        <dbReference type="EMBL" id="QIQ41343.1"/>
    </source>
</evidence>
<keyword evidence="9" id="KW-0472">Membrane</keyword>
<evidence type="ECO:0000256" key="5">
    <source>
        <dbReference type="ARBA" id="ARBA00022723"/>
    </source>
</evidence>
<evidence type="ECO:0000259" key="11">
    <source>
        <dbReference type="Pfam" id="PF19425"/>
    </source>
</evidence>
<dbReference type="InterPro" id="IPR045834">
    <property type="entry name" value="Csd3_N2"/>
</dbReference>
<proteinExistence type="inferred from homology"/>
<evidence type="ECO:0000259" key="10">
    <source>
        <dbReference type="Pfam" id="PF01551"/>
    </source>
</evidence>
<feature type="domain" description="Csd3-like second N-terminal" evidence="11">
    <location>
        <begin position="114"/>
        <end position="221"/>
    </location>
</feature>
<accession>A0AAJ4KUR6</accession>
<dbReference type="PANTHER" id="PTHR21666">
    <property type="entry name" value="PEPTIDASE-RELATED"/>
    <property type="match status" value="1"/>
</dbReference>
<feature type="domain" description="M23ase beta-sheet core" evidence="10">
    <location>
        <begin position="234"/>
        <end position="328"/>
    </location>
</feature>
<dbReference type="PANTHER" id="PTHR21666:SF292">
    <property type="entry name" value="MUREIN DD-ENDOPEPTIDASE MEPM"/>
    <property type="match status" value="1"/>
</dbReference>
<sequence length="359" mass="41957">MRYIYKKIFLYLNYLNLNYILNFYNIFTFFIKTIIISVILLGFNIIPKEKQILFDQCFNFIKNNQLINSSQENIILKKNKKINAQCNKDSKIIKNESHLMPYLPNNTFFKKIIYIKKNSNFFQSARESGLNFSDIQTVIKAIEWQISFRKINANSTFNLIFLKTKKNSNILEAIKLNNINKTYYAIRAINGNFYDINGCNKSTMVMNFSFLKNYRISSSFNLHRIHPITHHISRHLGIDLAMPKGTVVLATSNGKIIKTGFNQIAGFYIVLQNLNQYITKYMHLKKILVQVGQGIKINQKIALSGNSGRTTGPHLHYEIWINKHAINPIYARSYFIEPLTQKELMLYFKMSKIILSQLK</sequence>
<dbReference type="Gene3D" id="2.70.70.10">
    <property type="entry name" value="Glucose Permease (Domain IIA)"/>
    <property type="match status" value="1"/>
</dbReference>
<keyword evidence="8" id="KW-0482">Metalloprotease</keyword>
<evidence type="ECO:0000256" key="8">
    <source>
        <dbReference type="ARBA" id="ARBA00023049"/>
    </source>
</evidence>
<dbReference type="GO" id="GO:0046872">
    <property type="term" value="F:metal ion binding"/>
    <property type="evidence" value="ECO:0007669"/>
    <property type="project" value="UniProtKB-KW"/>
</dbReference>
<dbReference type="InterPro" id="IPR016047">
    <property type="entry name" value="M23ase_b-sheet_dom"/>
</dbReference>
<dbReference type="AlphaFoldDB" id="A0AAJ4KUR6"/>
<gene>
    <name evidence="12" type="ORF">G4B00_01600</name>
</gene>
<name>A0AAJ4KUR6_9GAMM</name>
<organism evidence="12 13">
    <name type="scientific">Buchnera aphidicola</name>
    <name type="common">Aphis urticata</name>
    <dbReference type="NCBI Taxonomy" id="2708353"/>
    <lineage>
        <taxon>Bacteria</taxon>
        <taxon>Pseudomonadati</taxon>
        <taxon>Pseudomonadota</taxon>
        <taxon>Gammaproteobacteria</taxon>
        <taxon>Enterobacterales</taxon>
        <taxon>Erwiniaceae</taxon>
        <taxon>Buchnera</taxon>
    </lineage>
</organism>
<dbReference type="EMBL" id="CP048744">
    <property type="protein sequence ID" value="QIQ41343.1"/>
    <property type="molecule type" value="Genomic_DNA"/>
</dbReference>
<evidence type="ECO:0000256" key="3">
    <source>
        <dbReference type="ARBA" id="ARBA00006646"/>
    </source>
</evidence>
<protein>
    <submittedName>
        <fullName evidence="12">Peptidoglycan DD-metalloendopeptidase family protein</fullName>
    </submittedName>
</protein>
<evidence type="ECO:0000256" key="6">
    <source>
        <dbReference type="ARBA" id="ARBA00022801"/>
    </source>
</evidence>
<reference evidence="12 13" key="1">
    <citation type="submission" date="2020-02" db="EMBL/GenBank/DDBJ databases">
        <title>Parallel evolution in the integration of a co-obligate aphid symbiosis.</title>
        <authorList>
            <person name="Monnin D."/>
            <person name="Jackson R."/>
            <person name="Kiers E.T."/>
            <person name="Bunker M."/>
            <person name="Ellers J."/>
            <person name="Henry L.M."/>
        </authorList>
    </citation>
    <scope>NUCLEOTIDE SEQUENCE [LARGE SCALE GENOMIC DNA]</scope>
    <source>
        <strain evidence="12">AURT-53B</strain>
    </source>
</reference>
<evidence type="ECO:0000256" key="7">
    <source>
        <dbReference type="ARBA" id="ARBA00022833"/>
    </source>
</evidence>
<keyword evidence="9" id="KW-0812">Transmembrane</keyword>
<dbReference type="InterPro" id="IPR050570">
    <property type="entry name" value="Cell_wall_metabolism_enzyme"/>
</dbReference>
<dbReference type="Pfam" id="PF19425">
    <property type="entry name" value="Csd3_N2"/>
    <property type="match status" value="1"/>
</dbReference>
<keyword evidence="5" id="KW-0479">Metal-binding</keyword>
<dbReference type="GO" id="GO:0006508">
    <property type="term" value="P:proteolysis"/>
    <property type="evidence" value="ECO:0007669"/>
    <property type="project" value="UniProtKB-KW"/>
</dbReference>
<evidence type="ECO:0000256" key="9">
    <source>
        <dbReference type="SAM" id="Phobius"/>
    </source>
</evidence>
<comment type="subcellular location">
    <subcellularLocation>
        <location evidence="2">Cell envelope</location>
    </subcellularLocation>
</comment>
<comment type="similarity">
    <text evidence="3">Belongs to the peptidase M23B family.</text>
</comment>
<dbReference type="GO" id="GO:0030313">
    <property type="term" value="C:cell envelope"/>
    <property type="evidence" value="ECO:0007669"/>
    <property type="project" value="UniProtKB-SubCell"/>
</dbReference>
<dbReference type="Gene3D" id="3.10.450.350">
    <property type="match status" value="1"/>
</dbReference>